<evidence type="ECO:0000313" key="5">
    <source>
        <dbReference type="EMBL" id="SIT80637.1"/>
    </source>
</evidence>
<dbReference type="AlphaFoldDB" id="A0A1R3WRR0"/>
<dbReference type="EMBL" id="FTPS01000001">
    <property type="protein sequence ID" value="SIT80637.1"/>
    <property type="molecule type" value="Genomic_DNA"/>
</dbReference>
<dbReference type="InterPro" id="IPR036388">
    <property type="entry name" value="WH-like_DNA-bd_sf"/>
</dbReference>
<dbReference type="PANTHER" id="PTHR30363:SF44">
    <property type="entry name" value="AGA OPERON TRANSCRIPTIONAL REPRESSOR-RELATED"/>
    <property type="match status" value="1"/>
</dbReference>
<keyword evidence="6" id="KW-1185">Reference proteome</keyword>
<dbReference type="Pfam" id="PF08220">
    <property type="entry name" value="HTH_DeoR"/>
    <property type="match status" value="1"/>
</dbReference>
<evidence type="ECO:0000256" key="2">
    <source>
        <dbReference type="ARBA" id="ARBA00023125"/>
    </source>
</evidence>
<dbReference type="InterPro" id="IPR050313">
    <property type="entry name" value="Carb_Metab_HTH_regulators"/>
</dbReference>
<dbReference type="STRING" id="515897.SAMN05421849_1347"/>
<dbReference type="InterPro" id="IPR001034">
    <property type="entry name" value="DeoR_HTH"/>
</dbReference>
<gene>
    <name evidence="5" type="ORF">SAMN05421849_1347</name>
</gene>
<dbReference type="SMART" id="SM00420">
    <property type="entry name" value="HTH_DEOR"/>
    <property type="match status" value="1"/>
</dbReference>
<dbReference type="Gene3D" id="1.10.10.10">
    <property type="entry name" value="Winged helix-like DNA-binding domain superfamily/Winged helix DNA-binding domain"/>
    <property type="match status" value="1"/>
</dbReference>
<protein>
    <submittedName>
        <fullName evidence="5">Transcriptional regulator, DeoR family</fullName>
    </submittedName>
</protein>
<name>A0A1R3WRR0_9RHOB</name>
<dbReference type="InterPro" id="IPR036390">
    <property type="entry name" value="WH_DNA-bd_sf"/>
</dbReference>
<keyword evidence="1" id="KW-0805">Transcription regulation</keyword>
<dbReference type="InterPro" id="IPR037171">
    <property type="entry name" value="NagB/RpiA_transferase-like"/>
</dbReference>
<organism evidence="5 6">
    <name type="scientific">Pontibaca methylaminivorans</name>
    <dbReference type="NCBI Taxonomy" id="515897"/>
    <lineage>
        <taxon>Bacteria</taxon>
        <taxon>Pseudomonadati</taxon>
        <taxon>Pseudomonadota</taxon>
        <taxon>Alphaproteobacteria</taxon>
        <taxon>Rhodobacterales</taxon>
        <taxon>Roseobacteraceae</taxon>
        <taxon>Pontibaca</taxon>
    </lineage>
</organism>
<dbReference type="SUPFAM" id="SSF46785">
    <property type="entry name" value="Winged helix' DNA-binding domain"/>
    <property type="match status" value="1"/>
</dbReference>
<dbReference type="PANTHER" id="PTHR30363">
    <property type="entry name" value="HTH-TYPE TRANSCRIPTIONAL REGULATOR SRLR-RELATED"/>
    <property type="match status" value="1"/>
</dbReference>
<dbReference type="OrthoDB" id="9816363at2"/>
<proteinExistence type="predicted"/>
<dbReference type="Gene3D" id="3.40.50.1360">
    <property type="match status" value="1"/>
</dbReference>
<evidence type="ECO:0000259" key="4">
    <source>
        <dbReference type="PROSITE" id="PS51000"/>
    </source>
</evidence>
<keyword evidence="2" id="KW-0238">DNA-binding</keyword>
<dbReference type="SUPFAM" id="SSF100950">
    <property type="entry name" value="NagB/RpiA/CoA transferase-like"/>
    <property type="match status" value="1"/>
</dbReference>
<dbReference type="PRINTS" id="PR00037">
    <property type="entry name" value="HTHLACR"/>
</dbReference>
<dbReference type="GO" id="GO:0003700">
    <property type="term" value="F:DNA-binding transcription factor activity"/>
    <property type="evidence" value="ECO:0007669"/>
    <property type="project" value="InterPro"/>
</dbReference>
<evidence type="ECO:0000256" key="3">
    <source>
        <dbReference type="ARBA" id="ARBA00023163"/>
    </source>
</evidence>
<dbReference type="PROSITE" id="PS00894">
    <property type="entry name" value="HTH_DEOR_1"/>
    <property type="match status" value="1"/>
</dbReference>
<dbReference type="InterPro" id="IPR018356">
    <property type="entry name" value="Tscrpt_reg_HTH_DeoR_CS"/>
</dbReference>
<dbReference type="PROSITE" id="PS51000">
    <property type="entry name" value="HTH_DEOR_2"/>
    <property type="match status" value="1"/>
</dbReference>
<feature type="domain" description="HTH deoR-type" evidence="4">
    <location>
        <begin position="3"/>
        <end position="58"/>
    </location>
</feature>
<sequence>MWSQERRRRILAMLEGSGQVSTQNLGDLLGVSRETIRRDLLDLEDEGLARRVHGGAVRPDDAPEAPFRQRVTTQRRAKREIARKAVSLVKPGQCLMIDAGSTTAAFAEELARISGIMVVTNSLTIANTLQAAESDIELLLLGGYLLTDVPATYGELTLSEIRRFTADLAFVGPVSVDERGAYDFALHEAEVATAMIERSQQAVVLADSSKLGRPSRVRYCEADSISVLISDSGAEAGALAELRGGGIGTIL</sequence>
<dbReference type="Proteomes" id="UP000192455">
    <property type="component" value="Unassembled WGS sequence"/>
</dbReference>
<dbReference type="Pfam" id="PF00455">
    <property type="entry name" value="DeoRC"/>
    <property type="match status" value="1"/>
</dbReference>
<dbReference type="InterPro" id="IPR014036">
    <property type="entry name" value="DeoR-like_C"/>
</dbReference>
<evidence type="ECO:0000313" key="6">
    <source>
        <dbReference type="Proteomes" id="UP000192455"/>
    </source>
</evidence>
<reference evidence="5 6" key="1">
    <citation type="submission" date="2017-01" db="EMBL/GenBank/DDBJ databases">
        <authorList>
            <person name="Mah S.A."/>
            <person name="Swanson W.J."/>
            <person name="Moy G.W."/>
            <person name="Vacquier V.D."/>
        </authorList>
    </citation>
    <scope>NUCLEOTIDE SEQUENCE [LARGE SCALE GENOMIC DNA]</scope>
    <source>
        <strain evidence="5 6">DSM 21219</strain>
    </source>
</reference>
<keyword evidence="3" id="KW-0804">Transcription</keyword>
<dbReference type="SMART" id="SM01134">
    <property type="entry name" value="DeoRC"/>
    <property type="match status" value="1"/>
</dbReference>
<dbReference type="RefSeq" id="WP_076648872.1">
    <property type="nucleotide sequence ID" value="NZ_FTPS01000001.1"/>
</dbReference>
<dbReference type="GO" id="GO:0003677">
    <property type="term" value="F:DNA binding"/>
    <property type="evidence" value="ECO:0007669"/>
    <property type="project" value="UniProtKB-KW"/>
</dbReference>
<accession>A0A1R3WRR0</accession>
<evidence type="ECO:0000256" key="1">
    <source>
        <dbReference type="ARBA" id="ARBA00023015"/>
    </source>
</evidence>